<evidence type="ECO:0000313" key="2">
    <source>
        <dbReference type="Proteomes" id="UP000828048"/>
    </source>
</evidence>
<dbReference type="EMBL" id="CM037155">
    <property type="protein sequence ID" value="KAH7847497.1"/>
    <property type="molecule type" value="Genomic_DNA"/>
</dbReference>
<accession>A0ACB7Y1Y8</accession>
<gene>
    <name evidence="1" type="ORF">Vadar_026821</name>
</gene>
<organism evidence="1 2">
    <name type="scientific">Vaccinium darrowii</name>
    <dbReference type="NCBI Taxonomy" id="229202"/>
    <lineage>
        <taxon>Eukaryota</taxon>
        <taxon>Viridiplantae</taxon>
        <taxon>Streptophyta</taxon>
        <taxon>Embryophyta</taxon>
        <taxon>Tracheophyta</taxon>
        <taxon>Spermatophyta</taxon>
        <taxon>Magnoliopsida</taxon>
        <taxon>eudicotyledons</taxon>
        <taxon>Gunneridae</taxon>
        <taxon>Pentapetalae</taxon>
        <taxon>asterids</taxon>
        <taxon>Ericales</taxon>
        <taxon>Ericaceae</taxon>
        <taxon>Vaccinioideae</taxon>
        <taxon>Vaccinieae</taxon>
        <taxon>Vaccinium</taxon>
    </lineage>
</organism>
<dbReference type="Proteomes" id="UP000828048">
    <property type="component" value="Chromosome 5"/>
</dbReference>
<evidence type="ECO:0000313" key="1">
    <source>
        <dbReference type="EMBL" id="KAH7847497.1"/>
    </source>
</evidence>
<reference evidence="1 2" key="1">
    <citation type="journal article" date="2021" name="Hortic Res">
        <title>High-quality reference genome and annotation aids understanding of berry development for evergreen blueberry (Vaccinium darrowii).</title>
        <authorList>
            <person name="Yu J."/>
            <person name="Hulse-Kemp A.M."/>
            <person name="Babiker E."/>
            <person name="Staton M."/>
        </authorList>
    </citation>
    <scope>NUCLEOTIDE SEQUENCE [LARGE SCALE GENOMIC DNA]</scope>
    <source>
        <strain evidence="2">cv. NJ 8807/NJ 8810</strain>
        <tissue evidence="1">Young leaf</tissue>
    </source>
</reference>
<proteinExistence type="predicted"/>
<name>A0ACB7Y1Y8_9ERIC</name>
<keyword evidence="2" id="KW-1185">Reference proteome</keyword>
<protein>
    <submittedName>
        <fullName evidence="1">Uncharacterized protein</fullName>
    </submittedName>
</protein>
<sequence>MIDGKRYYGDDLENTEEAAEFQKLMRELFLYGGSSNPADYFPLLRWIDYKDFEKNLAKVHKRMDVLFQGLIDDHRKDKSKNTRIDHLLSLQESQPEYYSDIIIRGLISVTVLVASNVMRESCVAVMNF</sequence>
<comment type="caution">
    <text evidence="1">The sequence shown here is derived from an EMBL/GenBank/DDBJ whole genome shotgun (WGS) entry which is preliminary data.</text>
</comment>